<name>A0AAV7WBM5_PLEWA</name>
<comment type="caution">
    <text evidence="2">The sequence shown here is derived from an EMBL/GenBank/DDBJ whole genome shotgun (WGS) entry which is preliminary data.</text>
</comment>
<organism evidence="2 3">
    <name type="scientific">Pleurodeles waltl</name>
    <name type="common">Iberian ribbed newt</name>
    <dbReference type="NCBI Taxonomy" id="8319"/>
    <lineage>
        <taxon>Eukaryota</taxon>
        <taxon>Metazoa</taxon>
        <taxon>Chordata</taxon>
        <taxon>Craniata</taxon>
        <taxon>Vertebrata</taxon>
        <taxon>Euteleostomi</taxon>
        <taxon>Amphibia</taxon>
        <taxon>Batrachia</taxon>
        <taxon>Caudata</taxon>
        <taxon>Salamandroidea</taxon>
        <taxon>Salamandridae</taxon>
        <taxon>Pleurodelinae</taxon>
        <taxon>Pleurodeles</taxon>
    </lineage>
</organism>
<proteinExistence type="predicted"/>
<dbReference type="Proteomes" id="UP001066276">
    <property type="component" value="Chromosome 1_2"/>
</dbReference>
<evidence type="ECO:0000313" key="3">
    <source>
        <dbReference type="Proteomes" id="UP001066276"/>
    </source>
</evidence>
<reference evidence="2" key="1">
    <citation type="journal article" date="2022" name="bioRxiv">
        <title>Sequencing and chromosome-scale assembly of the giantPleurodeles waltlgenome.</title>
        <authorList>
            <person name="Brown T."/>
            <person name="Elewa A."/>
            <person name="Iarovenko S."/>
            <person name="Subramanian E."/>
            <person name="Araus A.J."/>
            <person name="Petzold A."/>
            <person name="Susuki M."/>
            <person name="Suzuki K.-i.T."/>
            <person name="Hayashi T."/>
            <person name="Toyoda A."/>
            <person name="Oliveira C."/>
            <person name="Osipova E."/>
            <person name="Leigh N.D."/>
            <person name="Simon A."/>
            <person name="Yun M.H."/>
        </authorList>
    </citation>
    <scope>NUCLEOTIDE SEQUENCE</scope>
    <source>
        <strain evidence="2">20211129_DDA</strain>
        <tissue evidence="2">Liver</tissue>
    </source>
</reference>
<dbReference type="AlphaFoldDB" id="A0AAV7WBM5"/>
<sequence length="288" mass="30745">MLVVVRPLANVCEDLASMPKHGPNLIRSQRERPSQVQRGGGSLPCRHPVPVCRWHLARQVRGRPLSLPEITIGVDDPEPCSFNPFLLRLHCLLAAEHTEGEFVDPGLEQGAELALHEAILATPDPFGVLEAHYRLLGAVALEADGVSVRVLASRGRRSRRCRALLGFAREHIIAVVPAVGRGVELAVHARERRSGLLPSAPLLLSSDALQQLLQQLGSALPLAAAASTGALSLPALPAAAAELRWTLQLVAAEPAAAALCWQSAAIALHQPTPLSTLQMPHDIELPSP</sequence>
<gene>
    <name evidence="2" type="ORF">NDU88_005484</name>
</gene>
<feature type="region of interest" description="Disordered" evidence="1">
    <location>
        <begin position="22"/>
        <end position="41"/>
    </location>
</feature>
<evidence type="ECO:0000313" key="2">
    <source>
        <dbReference type="EMBL" id="KAJ1210116.1"/>
    </source>
</evidence>
<accession>A0AAV7WBM5</accession>
<protein>
    <submittedName>
        <fullName evidence="2">Uncharacterized protein</fullName>
    </submittedName>
</protein>
<keyword evidence="3" id="KW-1185">Reference proteome</keyword>
<evidence type="ECO:0000256" key="1">
    <source>
        <dbReference type="SAM" id="MobiDB-lite"/>
    </source>
</evidence>
<dbReference type="EMBL" id="JANPWB010000002">
    <property type="protein sequence ID" value="KAJ1210116.1"/>
    <property type="molecule type" value="Genomic_DNA"/>
</dbReference>